<dbReference type="RefSeq" id="WP_206294293.1">
    <property type="nucleotide sequence ID" value="NZ_CP063458.1"/>
</dbReference>
<name>A0A7M2X0G0_9BACT</name>
<organism evidence="3 4">
    <name type="scientific">Humisphaera borealis</name>
    <dbReference type="NCBI Taxonomy" id="2807512"/>
    <lineage>
        <taxon>Bacteria</taxon>
        <taxon>Pseudomonadati</taxon>
        <taxon>Planctomycetota</taxon>
        <taxon>Phycisphaerae</taxon>
        <taxon>Tepidisphaerales</taxon>
        <taxon>Tepidisphaeraceae</taxon>
        <taxon>Humisphaera</taxon>
    </lineage>
</organism>
<dbReference type="Pfam" id="PF07717">
    <property type="entry name" value="OB_NTP_bind"/>
    <property type="match status" value="1"/>
</dbReference>
<gene>
    <name evidence="3" type="ORF">IPV69_07240</name>
</gene>
<evidence type="ECO:0000313" key="3">
    <source>
        <dbReference type="EMBL" id="QOV91144.1"/>
    </source>
</evidence>
<accession>A0A7M2X0G0</accession>
<feature type="domain" description="DEAD-box helicase OB fold" evidence="1">
    <location>
        <begin position="26"/>
        <end position="101"/>
    </location>
</feature>
<dbReference type="InterPro" id="IPR011709">
    <property type="entry name" value="DEAD-box_helicase_OB_fold"/>
</dbReference>
<dbReference type="Pfam" id="PF11898">
    <property type="entry name" value="DUF3418"/>
    <property type="match status" value="1"/>
</dbReference>
<keyword evidence="4" id="KW-1185">Reference proteome</keyword>
<protein>
    <submittedName>
        <fullName evidence="3">DUF3418 domain-containing protein</fullName>
    </submittedName>
</protein>
<reference evidence="3 4" key="1">
    <citation type="submission" date="2020-10" db="EMBL/GenBank/DDBJ databases">
        <title>Wide distribution of Phycisphaera-like planctomycetes from WD2101 soil group in peatlands and genome analysis of the first cultivated representative.</title>
        <authorList>
            <person name="Dedysh S.N."/>
            <person name="Beletsky A.V."/>
            <person name="Ivanova A."/>
            <person name="Kulichevskaya I.S."/>
            <person name="Suzina N.E."/>
            <person name="Philippov D.A."/>
            <person name="Rakitin A.L."/>
            <person name="Mardanov A.V."/>
            <person name="Ravin N.V."/>
        </authorList>
    </citation>
    <scope>NUCLEOTIDE SEQUENCE [LARGE SCALE GENOMIC DNA]</scope>
    <source>
        <strain evidence="3 4">M1803</strain>
    </source>
</reference>
<sequence length="712" mass="81304">MAQAAGETSEPTAQHRGITPERFAAVHRALLSGLLGNVGFKKEQFEYNGTRGRKFHLFPGSSLFSRKPPWVMSAELTETTKLYARTVARIEPEWIENVGEHLLHKEYSEPYYHRESAHVLASEKVSLFGLVVVPRRRVHYGPIDPKASRDIFIRQGLVEGEYHSEAPWARNNRQLIRDVELAEAKLRRRDLLVDAQSRFAFYDVRVPAGIYNGPLFEKWRQKAEQADRRALFMKREDLIVPGPEAPAELFPERVVVNDSVRITLGYVFDPGNEFDGVTATVPVALLNQLPQEPFDWLVPGHLAEKLTELIRTMPKDVRVQFVPVPDTVKSVLPLIRFGDGSLYEQLAWQLGKFAGKAISPQAFCSDYLPDYLRMNFRIVDEVGKTLAIGRDLETIRRKLRVELKQTFEELPKSQWHRDGITRWDFDDLPEMVEIKRPGMVVRGYPAIVEKDGDKASPGGSVGLRLLDSAELAARANLVGLRRLFLLQLGGDRVKHLQRHLPGIDRMSLQYATLGPSEELKRDLLNLSADRALFGEAQVVIRKREDFVTRAETAWQRLSESSRDICEAVGQSLELYQSLSRRLGQPVPPLLATNTNDIREHLKALLPRGFVASTPWPWLKHFPRYLKALDLRLTKLLNAGANRDTQAMSQVRPLWKKYVDRAELHEFQGVSDPNLSQYRWLLEELRVSLFAQELKTAFPVSVKRLEQLFAEVK</sequence>
<proteinExistence type="predicted"/>
<dbReference type="InterPro" id="IPR024590">
    <property type="entry name" value="HrpA_C"/>
</dbReference>
<dbReference type="AlphaFoldDB" id="A0A7M2X0G0"/>
<feature type="domain" description="RNA helicase HrpA C-terminal" evidence="2">
    <location>
        <begin position="116"/>
        <end position="709"/>
    </location>
</feature>
<dbReference type="KEGG" id="hbs:IPV69_07240"/>
<evidence type="ECO:0000313" key="4">
    <source>
        <dbReference type="Proteomes" id="UP000593765"/>
    </source>
</evidence>
<dbReference type="Proteomes" id="UP000593765">
    <property type="component" value="Chromosome"/>
</dbReference>
<evidence type="ECO:0000259" key="1">
    <source>
        <dbReference type="Pfam" id="PF07717"/>
    </source>
</evidence>
<dbReference type="EMBL" id="CP063458">
    <property type="protein sequence ID" value="QOV91144.1"/>
    <property type="molecule type" value="Genomic_DNA"/>
</dbReference>
<evidence type="ECO:0000259" key="2">
    <source>
        <dbReference type="Pfam" id="PF11898"/>
    </source>
</evidence>